<dbReference type="EMBL" id="WKKH01000041">
    <property type="protein sequence ID" value="MRX78145.1"/>
    <property type="molecule type" value="Genomic_DNA"/>
</dbReference>
<keyword evidence="1" id="KW-0812">Transmembrane</keyword>
<feature type="transmembrane region" description="Helical" evidence="1">
    <location>
        <begin position="26"/>
        <end position="46"/>
    </location>
</feature>
<sequence>MLLKSVTKTRWTITADRITIRPYGRLYIDSIMIALVGIGVFIWLYHFSDFAKTDHGKAPLLVAFGILFFLIVTLGYANTLIEFDHQSGIMRKKLWGFATVSKIPFSELQEISKVGAKDIYGESYAYRIFKKDNRFGPGFVISRNYRKKENSNAIAFTKEVVPAIHNSLRQHHKTLYDVAPPVMLSYYYFVYENGSYLLKSKKIGIVILGAFFILLGTSFFTVIPQSPIAAIIVGTLFFFFGFFCITAVFTKVIFSKAAQTIERTGMIGYLNKHYHFEDFIGIETVRIYTNFIYTRTAVNLRFNKPGKPGQADILTIASLRTSKQLEQFVHEFYQITGLNNDEIKQNIQSFH</sequence>
<evidence type="ECO:0000256" key="1">
    <source>
        <dbReference type="SAM" id="Phobius"/>
    </source>
</evidence>
<feature type="transmembrane region" description="Helical" evidence="1">
    <location>
        <begin position="58"/>
        <end position="81"/>
    </location>
</feature>
<gene>
    <name evidence="2" type="ORF">GJU39_18865</name>
</gene>
<reference evidence="2 3" key="1">
    <citation type="submission" date="2019-11" db="EMBL/GenBank/DDBJ databases">
        <title>Pedobacter petrophilus genome.</title>
        <authorList>
            <person name="Feldbauer M.J."/>
            <person name="Newman J.D."/>
        </authorList>
    </citation>
    <scope>NUCLEOTIDE SEQUENCE [LARGE SCALE GENOMIC DNA]</scope>
    <source>
        <strain evidence="2 3">LMG 29686</strain>
    </source>
</reference>
<dbReference type="RefSeq" id="WP_154282555.1">
    <property type="nucleotide sequence ID" value="NZ_JBHUJQ010000001.1"/>
</dbReference>
<organism evidence="2 3">
    <name type="scientific">Pedobacter petrophilus</name>
    <dbReference type="NCBI Taxonomy" id="1908241"/>
    <lineage>
        <taxon>Bacteria</taxon>
        <taxon>Pseudomonadati</taxon>
        <taxon>Bacteroidota</taxon>
        <taxon>Sphingobacteriia</taxon>
        <taxon>Sphingobacteriales</taxon>
        <taxon>Sphingobacteriaceae</taxon>
        <taxon>Pedobacter</taxon>
    </lineage>
</organism>
<proteinExistence type="predicted"/>
<protein>
    <submittedName>
        <fullName evidence="2">Uncharacterized protein</fullName>
    </submittedName>
</protein>
<dbReference type="AlphaFoldDB" id="A0A7K0G2V5"/>
<dbReference type="Proteomes" id="UP000487757">
    <property type="component" value="Unassembled WGS sequence"/>
</dbReference>
<comment type="caution">
    <text evidence="2">The sequence shown here is derived from an EMBL/GenBank/DDBJ whole genome shotgun (WGS) entry which is preliminary data.</text>
</comment>
<keyword evidence="3" id="KW-1185">Reference proteome</keyword>
<evidence type="ECO:0000313" key="2">
    <source>
        <dbReference type="EMBL" id="MRX78145.1"/>
    </source>
</evidence>
<evidence type="ECO:0000313" key="3">
    <source>
        <dbReference type="Proteomes" id="UP000487757"/>
    </source>
</evidence>
<name>A0A7K0G2V5_9SPHI</name>
<feature type="transmembrane region" description="Helical" evidence="1">
    <location>
        <begin position="203"/>
        <end position="223"/>
    </location>
</feature>
<feature type="transmembrane region" description="Helical" evidence="1">
    <location>
        <begin position="229"/>
        <end position="254"/>
    </location>
</feature>
<accession>A0A7K0G2V5</accession>
<dbReference type="OrthoDB" id="667067at2"/>
<keyword evidence="1" id="KW-0472">Membrane</keyword>
<keyword evidence="1" id="KW-1133">Transmembrane helix</keyword>